<dbReference type="STRING" id="655863.F0XF65"/>
<organism evidence="7">
    <name type="scientific">Grosmannia clavigera (strain kw1407 / UAMH 11150)</name>
    <name type="common">Blue stain fungus</name>
    <name type="synonym">Graphiocladiella clavigera</name>
    <dbReference type="NCBI Taxonomy" id="655863"/>
    <lineage>
        <taxon>Eukaryota</taxon>
        <taxon>Fungi</taxon>
        <taxon>Dikarya</taxon>
        <taxon>Ascomycota</taxon>
        <taxon>Pezizomycotina</taxon>
        <taxon>Sordariomycetes</taxon>
        <taxon>Sordariomycetidae</taxon>
        <taxon>Ophiostomatales</taxon>
        <taxon>Ophiostomataceae</taxon>
        <taxon>Leptographium</taxon>
    </lineage>
</organism>
<evidence type="ECO:0000256" key="3">
    <source>
        <dbReference type="ARBA" id="ARBA00022840"/>
    </source>
</evidence>
<dbReference type="AlphaFoldDB" id="F0XF65"/>
<evidence type="ECO:0000256" key="4">
    <source>
        <dbReference type="SAM" id="MobiDB-lite"/>
    </source>
</evidence>
<sequence>MSASGKVLIIDDKALMEILDQNMKQQNMKATPKAKDVAAEVLHRSRMRPNFGNGGECGQSGPPGTGKTHAARILGQIVYDMGFLSMPDVIDMSATDLVGMYQGHTGPKVIELFGRTLGKVLFIDEAYRLGTKAKSGGSSSYQEEAVGEIVDCLTKPRYARKLIVVLAGSRRDMELLLPTNAGLRSRFATEVSFPALGGQQCYAYLRTCLRRQDVDIGDHDTAMDEERETVMRLFHKLGMTYGWANARDVETLAQSIVTHVYEDPEKALQKQEEHHESDSSSQGLDSDRATFAMLTKDVIGFMKTLLKQRIRGGGDN</sequence>
<dbReference type="Gene3D" id="3.40.50.300">
    <property type="entry name" value="P-loop containing nucleotide triphosphate hydrolases"/>
    <property type="match status" value="1"/>
</dbReference>
<dbReference type="eggNOG" id="KOG0730">
    <property type="taxonomic scope" value="Eukaryota"/>
</dbReference>
<dbReference type="OrthoDB" id="2423195at2759"/>
<protein>
    <submittedName>
        <fullName evidence="6">Stage 5 sporulation protein</fullName>
    </submittedName>
</protein>
<keyword evidence="3" id="KW-0067">ATP-binding</keyword>
<name>F0XF65_GROCL</name>
<dbReference type="InterPro" id="IPR027417">
    <property type="entry name" value="P-loop_NTPase"/>
</dbReference>
<dbReference type="RefSeq" id="XP_014174106.1">
    <property type="nucleotide sequence ID" value="XM_014318631.1"/>
</dbReference>
<accession>F0XF65</accession>
<dbReference type="InterPro" id="IPR050773">
    <property type="entry name" value="CbxX/CfxQ_RuBisCO_ESX"/>
</dbReference>
<keyword evidence="7" id="KW-1185">Reference proteome</keyword>
<evidence type="ECO:0000256" key="2">
    <source>
        <dbReference type="ARBA" id="ARBA00022741"/>
    </source>
</evidence>
<proteinExistence type="inferred from homology"/>
<comment type="similarity">
    <text evidence="1">Belongs to the CbxX/CfxQ family.</text>
</comment>
<dbReference type="EMBL" id="GL629765">
    <property type="protein sequence ID" value="EFX04624.1"/>
    <property type="molecule type" value="Genomic_DNA"/>
</dbReference>
<dbReference type="PRINTS" id="PR00819">
    <property type="entry name" value="CBXCFQXSUPER"/>
</dbReference>
<dbReference type="Proteomes" id="UP000007796">
    <property type="component" value="Unassembled WGS sequence"/>
</dbReference>
<dbReference type="GeneID" id="25974443"/>
<dbReference type="GO" id="GO:0005524">
    <property type="term" value="F:ATP binding"/>
    <property type="evidence" value="ECO:0007669"/>
    <property type="project" value="UniProtKB-KW"/>
</dbReference>
<reference evidence="6 7" key="1">
    <citation type="journal article" date="2011" name="Proc. Natl. Acad. Sci. U.S.A.">
        <title>Genome and transcriptome analyses of the mountain pine beetle-fungal symbiont Grosmannia clavigera, a lodgepole pine pathogen.</title>
        <authorList>
            <person name="DiGuistini S."/>
            <person name="Wang Y."/>
            <person name="Liao N.Y."/>
            <person name="Taylor G."/>
            <person name="Tanguay P."/>
            <person name="Feau N."/>
            <person name="Henrissat B."/>
            <person name="Chan S.K."/>
            <person name="Hesse-Orce U."/>
            <person name="Alamouti S.M."/>
            <person name="Tsui C.K.M."/>
            <person name="Docking R.T."/>
            <person name="Levasseur A."/>
            <person name="Haridas S."/>
            <person name="Robertson G."/>
            <person name="Birol I."/>
            <person name="Holt R.A."/>
            <person name="Marra M.A."/>
            <person name="Hamelin R.C."/>
            <person name="Hirst M."/>
            <person name="Jones S.J.M."/>
            <person name="Bohlmann J."/>
            <person name="Breuil C."/>
        </authorList>
    </citation>
    <scope>NUCLEOTIDE SEQUENCE [LARGE SCALE GENOMIC DNA]</scope>
    <source>
        <strain evidence="7">kw1407 / UAMH 11150</strain>
    </source>
</reference>
<gene>
    <name evidence="6" type="ORF">CMQ_1552</name>
</gene>
<evidence type="ECO:0000256" key="1">
    <source>
        <dbReference type="ARBA" id="ARBA00010378"/>
    </source>
</evidence>
<dbReference type="InParanoid" id="F0XF65"/>
<dbReference type="PANTHER" id="PTHR43392">
    <property type="entry name" value="AAA-TYPE ATPASE FAMILY PROTEIN / ANKYRIN REPEAT FAMILY PROTEIN"/>
    <property type="match status" value="1"/>
</dbReference>
<feature type="domain" description="ATPase AAA-type core" evidence="5">
    <location>
        <begin position="60"/>
        <end position="194"/>
    </location>
</feature>
<keyword evidence="2" id="KW-0547">Nucleotide-binding</keyword>
<dbReference type="InterPro" id="IPR003959">
    <property type="entry name" value="ATPase_AAA_core"/>
</dbReference>
<dbReference type="Pfam" id="PF00004">
    <property type="entry name" value="AAA"/>
    <property type="match status" value="1"/>
</dbReference>
<evidence type="ECO:0000259" key="5">
    <source>
        <dbReference type="Pfam" id="PF00004"/>
    </source>
</evidence>
<feature type="compositionally biased region" description="Basic and acidic residues" evidence="4">
    <location>
        <begin position="266"/>
        <end position="278"/>
    </location>
</feature>
<feature type="region of interest" description="Disordered" evidence="4">
    <location>
        <begin position="266"/>
        <end position="286"/>
    </location>
</feature>
<dbReference type="SUPFAM" id="SSF52540">
    <property type="entry name" value="P-loop containing nucleoside triphosphate hydrolases"/>
    <property type="match status" value="1"/>
</dbReference>
<evidence type="ECO:0000313" key="7">
    <source>
        <dbReference type="Proteomes" id="UP000007796"/>
    </source>
</evidence>
<dbReference type="HOGENOM" id="CLU_880155_0_0_1"/>
<evidence type="ECO:0000313" key="6">
    <source>
        <dbReference type="EMBL" id="EFX04624.1"/>
    </source>
</evidence>
<dbReference type="PANTHER" id="PTHR43392:SF2">
    <property type="entry name" value="AAA-TYPE ATPASE FAMILY PROTEIN _ ANKYRIN REPEAT FAMILY PROTEIN"/>
    <property type="match status" value="1"/>
</dbReference>
<dbReference type="GO" id="GO:0016887">
    <property type="term" value="F:ATP hydrolysis activity"/>
    <property type="evidence" value="ECO:0007669"/>
    <property type="project" value="InterPro"/>
</dbReference>
<dbReference type="InterPro" id="IPR000641">
    <property type="entry name" value="CbxX/CfxQ"/>
</dbReference>